<dbReference type="PROSITE" id="PS51168">
    <property type="entry name" value="CHORISMATE_MUT_2"/>
    <property type="match status" value="1"/>
</dbReference>
<dbReference type="Proteomes" id="UP000242263">
    <property type="component" value="Unassembled WGS sequence"/>
</dbReference>
<dbReference type="GO" id="GO:0046417">
    <property type="term" value="P:chorismate metabolic process"/>
    <property type="evidence" value="ECO:0007669"/>
    <property type="project" value="InterPro"/>
</dbReference>
<evidence type="ECO:0000256" key="2">
    <source>
        <dbReference type="SAM" id="Coils"/>
    </source>
</evidence>
<protein>
    <submittedName>
        <fullName evidence="4">Chorismate mutase</fullName>
    </submittedName>
</protein>
<dbReference type="SUPFAM" id="SSF48600">
    <property type="entry name" value="Chorismate mutase II"/>
    <property type="match status" value="1"/>
</dbReference>
<evidence type="ECO:0000313" key="4">
    <source>
        <dbReference type="EMBL" id="PKZ15077.1"/>
    </source>
</evidence>
<dbReference type="EMBL" id="PKGU01000003">
    <property type="protein sequence ID" value="PKZ15077.1"/>
    <property type="molecule type" value="Genomic_DNA"/>
</dbReference>
<sequence>MNVDKSAENTEISSASLGADASDAVIEATREIEHLRENIDEIDDEIVRLLARRFRITEKVGQLKAAAGFAALDAAREERQLARMSGLAVDCGLSPTIAHAYRDFVVTASKKRHEDIAAGR</sequence>
<comment type="caution">
    <text evidence="4">The sequence shown here is derived from an EMBL/GenBank/DDBJ whole genome shotgun (WGS) entry which is preliminary data.</text>
</comment>
<dbReference type="InterPro" id="IPR051331">
    <property type="entry name" value="Chorismate_mutase-related"/>
</dbReference>
<dbReference type="RefSeq" id="WP_022856904.1">
    <property type="nucleotide sequence ID" value="NZ_CAUPEW010000002.1"/>
</dbReference>
<dbReference type="PANTHER" id="PTHR38041:SF1">
    <property type="entry name" value="CHORISMATE MUTASE"/>
    <property type="match status" value="1"/>
</dbReference>
<dbReference type="InterPro" id="IPR036979">
    <property type="entry name" value="CM_dom_sf"/>
</dbReference>
<evidence type="ECO:0000259" key="3">
    <source>
        <dbReference type="PROSITE" id="PS51168"/>
    </source>
</evidence>
<dbReference type="GO" id="GO:0004106">
    <property type="term" value="F:chorismate mutase activity"/>
    <property type="evidence" value="ECO:0007669"/>
    <property type="project" value="InterPro"/>
</dbReference>
<dbReference type="GeneID" id="35868711"/>
<proteinExistence type="predicted"/>
<gene>
    <name evidence="4" type="ORF">CYJ32_06195</name>
</gene>
<dbReference type="InterPro" id="IPR036263">
    <property type="entry name" value="Chorismate_II_sf"/>
</dbReference>
<dbReference type="Pfam" id="PF01817">
    <property type="entry name" value="CM_2"/>
    <property type="match status" value="1"/>
</dbReference>
<dbReference type="Gene3D" id="1.20.59.10">
    <property type="entry name" value="Chorismate mutase"/>
    <property type="match status" value="1"/>
</dbReference>
<feature type="domain" description="Chorismate mutase" evidence="3">
    <location>
        <begin position="26"/>
        <end position="117"/>
    </location>
</feature>
<keyword evidence="2" id="KW-0175">Coiled coil</keyword>
<organism evidence="4 5">
    <name type="scientific">Alloscardovia omnicolens</name>
    <dbReference type="NCBI Taxonomy" id="419015"/>
    <lineage>
        <taxon>Bacteria</taxon>
        <taxon>Bacillati</taxon>
        <taxon>Actinomycetota</taxon>
        <taxon>Actinomycetes</taxon>
        <taxon>Bifidobacteriales</taxon>
        <taxon>Bifidobacteriaceae</taxon>
        <taxon>Alloscardovia</taxon>
    </lineage>
</organism>
<evidence type="ECO:0000313" key="5">
    <source>
        <dbReference type="Proteomes" id="UP000242263"/>
    </source>
</evidence>
<evidence type="ECO:0000256" key="1">
    <source>
        <dbReference type="ARBA" id="ARBA00023235"/>
    </source>
</evidence>
<dbReference type="GO" id="GO:0009697">
    <property type="term" value="P:salicylic acid biosynthetic process"/>
    <property type="evidence" value="ECO:0007669"/>
    <property type="project" value="TreeGrafter"/>
</dbReference>
<dbReference type="SMART" id="SM00830">
    <property type="entry name" value="CM_2"/>
    <property type="match status" value="1"/>
</dbReference>
<keyword evidence="1" id="KW-0413">Isomerase</keyword>
<dbReference type="AlphaFoldDB" id="A0A2I1M4N6"/>
<feature type="coiled-coil region" evidence="2">
    <location>
        <begin position="25"/>
        <end position="52"/>
    </location>
</feature>
<reference evidence="4 5" key="1">
    <citation type="submission" date="2017-12" db="EMBL/GenBank/DDBJ databases">
        <title>Phylogenetic diversity of female urinary microbiome.</title>
        <authorList>
            <person name="Thomas-White K."/>
            <person name="Wolfe A.J."/>
        </authorList>
    </citation>
    <scope>NUCLEOTIDE SEQUENCE [LARGE SCALE GENOMIC DNA]</scope>
    <source>
        <strain evidence="4 5">UMB0064</strain>
    </source>
</reference>
<name>A0A2I1M4N6_9BIFI</name>
<accession>A0A2I1M4N6</accession>
<dbReference type="InterPro" id="IPR002701">
    <property type="entry name" value="CM_II_prokaryot"/>
</dbReference>
<dbReference type="PANTHER" id="PTHR38041">
    <property type="entry name" value="CHORISMATE MUTASE"/>
    <property type="match status" value="1"/>
</dbReference>